<feature type="domain" description="DUF4190" evidence="4">
    <location>
        <begin position="76"/>
        <end position="142"/>
    </location>
</feature>
<keyword evidence="3" id="KW-0732">Signal</keyword>
<feature type="region of interest" description="Disordered" evidence="1">
    <location>
        <begin position="43"/>
        <end position="66"/>
    </location>
</feature>
<evidence type="ECO:0000256" key="2">
    <source>
        <dbReference type="SAM" id="Phobius"/>
    </source>
</evidence>
<dbReference type="EMBL" id="BAABHD010000079">
    <property type="protein sequence ID" value="GAA4465580.1"/>
    <property type="molecule type" value="Genomic_DNA"/>
</dbReference>
<proteinExistence type="predicted"/>
<feature type="chain" id="PRO_5047401078" description="DUF4190 domain-containing protein" evidence="3">
    <location>
        <begin position="23"/>
        <end position="151"/>
    </location>
</feature>
<evidence type="ECO:0000256" key="3">
    <source>
        <dbReference type="SAM" id="SignalP"/>
    </source>
</evidence>
<feature type="transmembrane region" description="Helical" evidence="2">
    <location>
        <begin position="125"/>
        <end position="145"/>
    </location>
</feature>
<evidence type="ECO:0000313" key="6">
    <source>
        <dbReference type="Proteomes" id="UP001501175"/>
    </source>
</evidence>
<name>A0ABP8NHM8_9BACT</name>
<keyword evidence="2" id="KW-0472">Membrane</keyword>
<keyword evidence="6" id="KW-1185">Reference proteome</keyword>
<organism evidence="5 6">
    <name type="scientific">Nibrella saemangeumensis</name>
    <dbReference type="NCBI Taxonomy" id="1084526"/>
    <lineage>
        <taxon>Bacteria</taxon>
        <taxon>Pseudomonadati</taxon>
        <taxon>Bacteroidota</taxon>
        <taxon>Cytophagia</taxon>
        <taxon>Cytophagales</taxon>
        <taxon>Spirosomataceae</taxon>
        <taxon>Nibrella</taxon>
    </lineage>
</organism>
<keyword evidence="2" id="KW-0812">Transmembrane</keyword>
<protein>
    <recommendedName>
        <fullName evidence="4">DUF4190 domain-containing protein</fullName>
    </recommendedName>
</protein>
<keyword evidence="2" id="KW-1133">Transmembrane helix</keyword>
<feature type="compositionally biased region" description="Basic and acidic residues" evidence="1">
    <location>
        <begin position="49"/>
        <end position="59"/>
    </location>
</feature>
<gene>
    <name evidence="5" type="ORF">GCM10023189_46390</name>
</gene>
<dbReference type="InterPro" id="IPR025241">
    <property type="entry name" value="DUF4190"/>
</dbReference>
<sequence>MNQLKYAVLFALSFFVAQPVFSSASSSSSQEATVARQADTAPKAAVASSEEKAAAEKTGKVRKKRKAQGRQIEIFAISALVLSIAGAFSFYYIAGLVFSLLAAIAGLISLVRIRENRDKYAGKGFAIAGLIIGVLGVASFVIYGLSNGRFY</sequence>
<feature type="signal peptide" evidence="3">
    <location>
        <begin position="1"/>
        <end position="22"/>
    </location>
</feature>
<accession>A0ABP8NHM8</accession>
<dbReference type="RefSeq" id="WP_345247518.1">
    <property type="nucleotide sequence ID" value="NZ_BAABHD010000079.1"/>
</dbReference>
<feature type="transmembrane region" description="Helical" evidence="2">
    <location>
        <begin position="90"/>
        <end position="113"/>
    </location>
</feature>
<dbReference type="Proteomes" id="UP001501175">
    <property type="component" value="Unassembled WGS sequence"/>
</dbReference>
<evidence type="ECO:0000313" key="5">
    <source>
        <dbReference type="EMBL" id="GAA4465580.1"/>
    </source>
</evidence>
<evidence type="ECO:0000259" key="4">
    <source>
        <dbReference type="Pfam" id="PF13828"/>
    </source>
</evidence>
<dbReference type="Pfam" id="PF13828">
    <property type="entry name" value="DUF4190"/>
    <property type="match status" value="1"/>
</dbReference>
<evidence type="ECO:0000256" key="1">
    <source>
        <dbReference type="SAM" id="MobiDB-lite"/>
    </source>
</evidence>
<reference evidence="6" key="1">
    <citation type="journal article" date="2019" name="Int. J. Syst. Evol. Microbiol.">
        <title>The Global Catalogue of Microorganisms (GCM) 10K type strain sequencing project: providing services to taxonomists for standard genome sequencing and annotation.</title>
        <authorList>
            <consortium name="The Broad Institute Genomics Platform"/>
            <consortium name="The Broad Institute Genome Sequencing Center for Infectious Disease"/>
            <person name="Wu L."/>
            <person name="Ma J."/>
        </authorList>
    </citation>
    <scope>NUCLEOTIDE SEQUENCE [LARGE SCALE GENOMIC DNA]</scope>
    <source>
        <strain evidence="6">JCM 17927</strain>
    </source>
</reference>
<comment type="caution">
    <text evidence="5">The sequence shown here is derived from an EMBL/GenBank/DDBJ whole genome shotgun (WGS) entry which is preliminary data.</text>
</comment>